<dbReference type="GO" id="GO:0006508">
    <property type="term" value="P:proteolysis"/>
    <property type="evidence" value="ECO:0007669"/>
    <property type="project" value="UniProtKB-KW"/>
</dbReference>
<dbReference type="InterPro" id="IPR016047">
    <property type="entry name" value="M23ase_b-sheet_dom"/>
</dbReference>
<proteinExistence type="predicted"/>
<dbReference type="AlphaFoldDB" id="A0A418WAE9"/>
<dbReference type="GO" id="GO:0004222">
    <property type="term" value="F:metalloendopeptidase activity"/>
    <property type="evidence" value="ECO:0007669"/>
    <property type="project" value="TreeGrafter"/>
</dbReference>
<dbReference type="FunFam" id="2.70.70.10:FF:000006">
    <property type="entry name" value="M23 family peptidase"/>
    <property type="match status" value="1"/>
</dbReference>
<dbReference type="Pfam" id="PF01551">
    <property type="entry name" value="Peptidase_M23"/>
    <property type="match status" value="1"/>
</dbReference>
<keyword evidence="2" id="KW-0645">Protease</keyword>
<name>A0A418WAE9_9PROT</name>
<accession>A0A418WAE9</accession>
<dbReference type="CDD" id="cd12797">
    <property type="entry name" value="M23_peptidase"/>
    <property type="match status" value="1"/>
</dbReference>
<evidence type="ECO:0000256" key="1">
    <source>
        <dbReference type="ARBA" id="ARBA00001947"/>
    </source>
</evidence>
<gene>
    <name evidence="9" type="ORF">D3874_08280</name>
</gene>
<keyword evidence="3" id="KW-0479">Metal-binding</keyword>
<keyword evidence="4" id="KW-0378">Hydrolase</keyword>
<evidence type="ECO:0000256" key="6">
    <source>
        <dbReference type="ARBA" id="ARBA00023049"/>
    </source>
</evidence>
<evidence type="ECO:0000256" key="5">
    <source>
        <dbReference type="ARBA" id="ARBA00022833"/>
    </source>
</evidence>
<evidence type="ECO:0000256" key="4">
    <source>
        <dbReference type="ARBA" id="ARBA00022801"/>
    </source>
</evidence>
<dbReference type="Gene3D" id="2.70.70.10">
    <property type="entry name" value="Glucose Permease (Domain IIA)"/>
    <property type="match status" value="1"/>
</dbReference>
<organism evidence="9 10">
    <name type="scientific">Oleomonas cavernae</name>
    <dbReference type="NCBI Taxonomy" id="2320859"/>
    <lineage>
        <taxon>Bacteria</taxon>
        <taxon>Pseudomonadati</taxon>
        <taxon>Pseudomonadota</taxon>
        <taxon>Alphaproteobacteria</taxon>
        <taxon>Acetobacterales</taxon>
        <taxon>Acetobacteraceae</taxon>
        <taxon>Oleomonas</taxon>
    </lineage>
</organism>
<dbReference type="Proteomes" id="UP000284605">
    <property type="component" value="Unassembled WGS sequence"/>
</dbReference>
<evidence type="ECO:0000256" key="3">
    <source>
        <dbReference type="ARBA" id="ARBA00022723"/>
    </source>
</evidence>
<evidence type="ECO:0000313" key="10">
    <source>
        <dbReference type="Proteomes" id="UP000284605"/>
    </source>
</evidence>
<dbReference type="InterPro" id="IPR011055">
    <property type="entry name" value="Dup_hybrid_motif"/>
</dbReference>
<protein>
    <recommendedName>
        <fullName evidence="8">M23ase beta-sheet core domain-containing protein</fullName>
    </recommendedName>
</protein>
<dbReference type="SUPFAM" id="SSF51261">
    <property type="entry name" value="Duplicated hybrid motif"/>
    <property type="match status" value="1"/>
</dbReference>
<dbReference type="GO" id="GO:0046872">
    <property type="term" value="F:metal ion binding"/>
    <property type="evidence" value="ECO:0007669"/>
    <property type="project" value="UniProtKB-KW"/>
</dbReference>
<dbReference type="PANTHER" id="PTHR21666:SF288">
    <property type="entry name" value="CELL DIVISION PROTEIN YTFB"/>
    <property type="match status" value="1"/>
</dbReference>
<keyword evidence="10" id="KW-1185">Reference proteome</keyword>
<comment type="cofactor">
    <cofactor evidence="1">
        <name>Zn(2+)</name>
        <dbReference type="ChEBI" id="CHEBI:29105"/>
    </cofactor>
</comment>
<evidence type="ECO:0000259" key="8">
    <source>
        <dbReference type="Pfam" id="PF01551"/>
    </source>
</evidence>
<evidence type="ECO:0000256" key="7">
    <source>
        <dbReference type="SAM" id="Coils"/>
    </source>
</evidence>
<comment type="caution">
    <text evidence="9">The sequence shown here is derived from an EMBL/GenBank/DDBJ whole genome shotgun (WGS) entry which is preliminary data.</text>
</comment>
<dbReference type="PANTHER" id="PTHR21666">
    <property type="entry name" value="PEPTIDASE-RELATED"/>
    <property type="match status" value="1"/>
</dbReference>
<feature type="domain" description="M23ase beta-sheet core" evidence="8">
    <location>
        <begin position="310"/>
        <end position="404"/>
    </location>
</feature>
<dbReference type="InterPro" id="IPR050570">
    <property type="entry name" value="Cell_wall_metabolism_enzyme"/>
</dbReference>
<feature type="coiled-coil region" evidence="7">
    <location>
        <begin position="139"/>
        <end position="194"/>
    </location>
</feature>
<dbReference type="EMBL" id="QYUK01000011">
    <property type="protein sequence ID" value="RJF87017.1"/>
    <property type="molecule type" value="Genomic_DNA"/>
</dbReference>
<evidence type="ECO:0000256" key="2">
    <source>
        <dbReference type="ARBA" id="ARBA00022670"/>
    </source>
</evidence>
<evidence type="ECO:0000313" key="9">
    <source>
        <dbReference type="EMBL" id="RJF87017.1"/>
    </source>
</evidence>
<keyword evidence="7" id="KW-0175">Coiled coil</keyword>
<keyword evidence="6" id="KW-0482">Metalloprotease</keyword>
<keyword evidence="5" id="KW-0862">Zinc</keyword>
<sequence length="421" mass="45249">MPSRRTWFAPREIAIRNAWGVRWIRLSRGAQVSALALGLAAFGWVSHATITTLSMRPADDGRDETIAQLQADLARQAQLNGEVAALRAQRDAAEAARTILEKQMTARANDRDEARPTNPALPAAAPAMADDSAALSLELSAAYDERRRLLESLQVAEDRLAAMERTAGATRDLLAQAERRATTLSDRIVALETVQGALVDRLTPATAMELTRLEGQLGSTGLDLSRIVPTGGPGQGGPLVELAQAPPPPGSAVEKPESRDRLLLLTSGIVRLDTLRAALPAIPLATPLTHYELRSGFGTRMDPFRRRAAFHAGLDFAAPIGTPVKVTAPGEVVDAGWEGAYGRAVRVRHAFGIETRYAHLRSISVKVGDKLEAGDVVGKLGSSGRSTGPHVHYEVMLDDVPRDPIPFIEAGRHVQQTQDDK</sequence>
<reference evidence="9 10" key="1">
    <citation type="submission" date="2018-09" db="EMBL/GenBank/DDBJ databases">
        <authorList>
            <person name="Zhu H."/>
        </authorList>
    </citation>
    <scope>NUCLEOTIDE SEQUENCE [LARGE SCALE GENOMIC DNA]</scope>
    <source>
        <strain evidence="9 10">K1W22B-8</strain>
    </source>
</reference>
<feature type="coiled-coil region" evidence="7">
    <location>
        <begin position="76"/>
        <end position="103"/>
    </location>
</feature>